<dbReference type="EMBL" id="JARH01000022">
    <property type="protein sequence ID" value="EXF86243.1"/>
    <property type="molecule type" value="Genomic_DNA"/>
</dbReference>
<sequence length="411" mass="46525">MLSQHSPRQVAERTPTNRLPSFTQPQHTEAIQDTEDVERHWDETLAALYKIPASDQLRNVFRPVRDRIWDEATFIEHLKTVANMTGPGRRDYYGDPLLGLHHKNSFTDLFNEKYPQHRIFQRGGGIRLCPRDWTNELDGESQRWVITYRGDRLFSEGLVTLLCGPTTLDCGMDSQLKLWVALLLTVGDDVLQEVMPFEAGQFILTQEWHLPMDEAGVQGSLLHPFYDLVSPDCPSPTARIHTRTFFNHKTYLVKHPAGMGRLQNVTQIDGSYCVFDPPDGQNLLSPSQLEQKLMHQYNAPQTTADLETIYLWDLLPDRRHAHFNNYTLGYCSAAAKQLANRMVDAAIWESSKAERDKDAEGMHLVFNAGFAVAETTRPCPPSVGSILRHHDPSGSVKMLPKAKLSAGVPRG</sequence>
<dbReference type="KEGG" id="cfj:CFIO01_02302"/>
<organism evidence="2 3">
    <name type="scientific">Colletotrichum fioriniae PJ7</name>
    <dbReference type="NCBI Taxonomy" id="1445577"/>
    <lineage>
        <taxon>Eukaryota</taxon>
        <taxon>Fungi</taxon>
        <taxon>Dikarya</taxon>
        <taxon>Ascomycota</taxon>
        <taxon>Pezizomycotina</taxon>
        <taxon>Sordariomycetes</taxon>
        <taxon>Hypocreomycetidae</taxon>
        <taxon>Glomerellales</taxon>
        <taxon>Glomerellaceae</taxon>
        <taxon>Colletotrichum</taxon>
        <taxon>Colletotrichum acutatum species complex</taxon>
    </lineage>
</organism>
<keyword evidence="3" id="KW-1185">Reference proteome</keyword>
<dbReference type="HOGENOM" id="CLU_053013_0_0_1"/>
<gene>
    <name evidence="2" type="ORF">CFIO01_02302</name>
</gene>
<dbReference type="Proteomes" id="UP000020467">
    <property type="component" value="Unassembled WGS sequence"/>
</dbReference>
<dbReference type="eggNOG" id="ENOG502TG6Z">
    <property type="taxonomic scope" value="Eukaryota"/>
</dbReference>
<accession>A0A010SMU6</accession>
<feature type="compositionally biased region" description="Polar residues" evidence="1">
    <location>
        <begin position="14"/>
        <end position="31"/>
    </location>
</feature>
<protein>
    <submittedName>
        <fullName evidence="2">Uncharacterized protein</fullName>
    </submittedName>
</protein>
<dbReference type="OrthoDB" id="4810622at2759"/>
<name>A0A010SMU6_9PEZI</name>
<evidence type="ECO:0000256" key="1">
    <source>
        <dbReference type="SAM" id="MobiDB-lite"/>
    </source>
</evidence>
<dbReference type="AlphaFoldDB" id="A0A010SMU6"/>
<comment type="caution">
    <text evidence="2">The sequence shown here is derived from an EMBL/GenBank/DDBJ whole genome shotgun (WGS) entry which is preliminary data.</text>
</comment>
<evidence type="ECO:0000313" key="2">
    <source>
        <dbReference type="EMBL" id="EXF86243.1"/>
    </source>
</evidence>
<feature type="region of interest" description="Disordered" evidence="1">
    <location>
        <begin position="1"/>
        <end position="33"/>
    </location>
</feature>
<proteinExistence type="predicted"/>
<evidence type="ECO:0000313" key="3">
    <source>
        <dbReference type="Proteomes" id="UP000020467"/>
    </source>
</evidence>
<reference evidence="2 3" key="1">
    <citation type="submission" date="2014-02" db="EMBL/GenBank/DDBJ databases">
        <title>The genome sequence of Colletotrichum fioriniae PJ7.</title>
        <authorList>
            <person name="Baroncelli R."/>
            <person name="Thon M.R."/>
        </authorList>
    </citation>
    <scope>NUCLEOTIDE SEQUENCE [LARGE SCALE GENOMIC DNA]</scope>
    <source>
        <strain evidence="2 3">PJ7</strain>
    </source>
</reference>